<proteinExistence type="predicted"/>
<sequence length="239" mass="26202">MQFLMGLNDSCAAVRGQILLMDPMPTINKVFSLVIQEEGQREIGTTNPRNAEAAAFLNKSIPPSNEYDNIKRNQGQRRERPTCRHCGKLGHTIDKCFILHGFPPGHRLHKNSRTPSANQVFTKDKNDEKSSLPVTPYQCKQLLALLSLNNAQPMAHQAAVSHLTSLGSSSVKLPNGNFAPISHIGTVTLSPSMTLKNVDLSSRMMIGAGKEQNGLYHFQSINNGAIHSVAAASSLNHWR</sequence>
<reference evidence="1 2" key="1">
    <citation type="journal article" date="2022" name="Hortic Res">
        <title>A haplotype resolved chromosomal level avocado genome allows analysis of novel avocado genes.</title>
        <authorList>
            <person name="Nath O."/>
            <person name="Fletcher S.J."/>
            <person name="Hayward A."/>
            <person name="Shaw L.M."/>
            <person name="Masouleh A.K."/>
            <person name="Furtado A."/>
            <person name="Henry R.J."/>
            <person name="Mitter N."/>
        </authorList>
    </citation>
    <scope>NUCLEOTIDE SEQUENCE [LARGE SCALE GENOMIC DNA]</scope>
    <source>
        <strain evidence="2">cv. Hass</strain>
    </source>
</reference>
<keyword evidence="2" id="KW-1185">Reference proteome</keyword>
<accession>A0ACC2LHU6</accession>
<name>A0ACC2LHU6_PERAE</name>
<protein>
    <submittedName>
        <fullName evidence="1">Uncharacterized protein</fullName>
    </submittedName>
</protein>
<gene>
    <name evidence="1" type="ORF">MRB53_025945</name>
</gene>
<evidence type="ECO:0000313" key="2">
    <source>
        <dbReference type="Proteomes" id="UP001234297"/>
    </source>
</evidence>
<evidence type="ECO:0000313" key="1">
    <source>
        <dbReference type="EMBL" id="KAJ8632609.1"/>
    </source>
</evidence>
<organism evidence="1 2">
    <name type="scientific">Persea americana</name>
    <name type="common">Avocado</name>
    <dbReference type="NCBI Taxonomy" id="3435"/>
    <lineage>
        <taxon>Eukaryota</taxon>
        <taxon>Viridiplantae</taxon>
        <taxon>Streptophyta</taxon>
        <taxon>Embryophyta</taxon>
        <taxon>Tracheophyta</taxon>
        <taxon>Spermatophyta</taxon>
        <taxon>Magnoliopsida</taxon>
        <taxon>Magnoliidae</taxon>
        <taxon>Laurales</taxon>
        <taxon>Lauraceae</taxon>
        <taxon>Persea</taxon>
    </lineage>
</organism>
<comment type="caution">
    <text evidence="1">The sequence shown here is derived from an EMBL/GenBank/DDBJ whole genome shotgun (WGS) entry which is preliminary data.</text>
</comment>
<dbReference type="EMBL" id="CM056816">
    <property type="protein sequence ID" value="KAJ8632609.1"/>
    <property type="molecule type" value="Genomic_DNA"/>
</dbReference>
<dbReference type="Proteomes" id="UP001234297">
    <property type="component" value="Chromosome 8"/>
</dbReference>